<dbReference type="InterPro" id="IPR036909">
    <property type="entry name" value="Cyt_c-like_dom_sf"/>
</dbReference>
<keyword evidence="2 4" id="KW-0479">Metal-binding</keyword>
<dbReference type="Pfam" id="PF00034">
    <property type="entry name" value="Cytochrom_C"/>
    <property type="match status" value="1"/>
</dbReference>
<dbReference type="RefSeq" id="WP_051657702.1">
    <property type="nucleotide sequence ID" value="NZ_FTNE01000018.1"/>
</dbReference>
<evidence type="ECO:0000313" key="8">
    <source>
        <dbReference type="Proteomes" id="UP000186308"/>
    </source>
</evidence>
<evidence type="ECO:0000256" key="2">
    <source>
        <dbReference type="ARBA" id="ARBA00022723"/>
    </source>
</evidence>
<dbReference type="PROSITE" id="PS51007">
    <property type="entry name" value="CYTC"/>
    <property type="match status" value="1"/>
</dbReference>
<dbReference type="OrthoDB" id="8777614at2"/>
<dbReference type="EMBL" id="FTNE01000018">
    <property type="protein sequence ID" value="SIR18275.1"/>
    <property type="molecule type" value="Genomic_DNA"/>
</dbReference>
<dbReference type="SUPFAM" id="SSF46626">
    <property type="entry name" value="Cytochrome c"/>
    <property type="match status" value="1"/>
</dbReference>
<protein>
    <submittedName>
        <fullName evidence="7">Cytochrome c553</fullName>
    </submittedName>
</protein>
<comment type="caution">
    <text evidence="7">The sequence shown here is derived from an EMBL/GenBank/DDBJ whole genome shotgun (WGS) entry which is preliminary data.</text>
</comment>
<evidence type="ECO:0000313" key="7">
    <source>
        <dbReference type="EMBL" id="SIR18275.1"/>
    </source>
</evidence>
<dbReference type="GO" id="GO:0046872">
    <property type="term" value="F:metal ion binding"/>
    <property type="evidence" value="ECO:0007669"/>
    <property type="project" value="UniProtKB-KW"/>
</dbReference>
<sequence length="112" mass="10930">MRHPILLGLLALVLGAAGQAGDVTAGARIVVHGTATGALPCMACHGVGLRGNAAIGASALAGLPVATTLAALDAIATGRVGHNYVMKNNAAALTPAERRAVADYLATLKPGG</sequence>
<feature type="signal peptide" evidence="5">
    <location>
        <begin position="1"/>
        <end position="20"/>
    </location>
</feature>
<keyword evidence="8" id="KW-1185">Reference proteome</keyword>
<gene>
    <name evidence="7" type="ORF">SAMN05421828_11828</name>
</gene>
<reference evidence="7 8" key="1">
    <citation type="submission" date="2017-01" db="EMBL/GenBank/DDBJ databases">
        <authorList>
            <person name="Varghese N."/>
            <person name="Submissions S."/>
        </authorList>
    </citation>
    <scope>NUCLEOTIDE SEQUENCE [LARGE SCALE GENOMIC DNA]</scope>
    <source>
        <strain evidence="7 8">ATCC 35905</strain>
    </source>
</reference>
<feature type="chain" id="PRO_5034920972" evidence="5">
    <location>
        <begin position="21"/>
        <end position="112"/>
    </location>
</feature>
<evidence type="ECO:0000256" key="5">
    <source>
        <dbReference type="SAM" id="SignalP"/>
    </source>
</evidence>
<dbReference type="AlphaFoldDB" id="A0A8G2FE86"/>
<evidence type="ECO:0000259" key="6">
    <source>
        <dbReference type="PROSITE" id="PS51007"/>
    </source>
</evidence>
<dbReference type="InterPro" id="IPR009056">
    <property type="entry name" value="Cyt_c-like_dom"/>
</dbReference>
<keyword evidence="5" id="KW-0732">Signal</keyword>
<dbReference type="Proteomes" id="UP000186308">
    <property type="component" value="Unassembled WGS sequence"/>
</dbReference>
<evidence type="ECO:0000256" key="4">
    <source>
        <dbReference type="PROSITE-ProRule" id="PRU00433"/>
    </source>
</evidence>
<feature type="domain" description="Cytochrome c" evidence="6">
    <location>
        <begin position="21"/>
        <end position="109"/>
    </location>
</feature>
<evidence type="ECO:0000256" key="3">
    <source>
        <dbReference type="ARBA" id="ARBA00023004"/>
    </source>
</evidence>
<keyword evidence="1 4" id="KW-0349">Heme</keyword>
<proteinExistence type="predicted"/>
<dbReference type="Gene3D" id="1.10.760.10">
    <property type="entry name" value="Cytochrome c-like domain"/>
    <property type="match status" value="1"/>
</dbReference>
<organism evidence="7 8">
    <name type="scientific">Acidiphilium rubrum</name>
    <dbReference type="NCBI Taxonomy" id="526"/>
    <lineage>
        <taxon>Bacteria</taxon>
        <taxon>Pseudomonadati</taxon>
        <taxon>Pseudomonadota</taxon>
        <taxon>Alphaproteobacteria</taxon>
        <taxon>Acetobacterales</taxon>
        <taxon>Acidocellaceae</taxon>
        <taxon>Acidiphilium</taxon>
    </lineage>
</organism>
<dbReference type="GO" id="GO:0020037">
    <property type="term" value="F:heme binding"/>
    <property type="evidence" value="ECO:0007669"/>
    <property type="project" value="InterPro"/>
</dbReference>
<keyword evidence="3 4" id="KW-0408">Iron</keyword>
<accession>A0A8G2FE86</accession>
<evidence type="ECO:0000256" key="1">
    <source>
        <dbReference type="ARBA" id="ARBA00022617"/>
    </source>
</evidence>
<name>A0A8G2FE86_ACIRU</name>
<dbReference type="GO" id="GO:0009055">
    <property type="term" value="F:electron transfer activity"/>
    <property type="evidence" value="ECO:0007669"/>
    <property type="project" value="InterPro"/>
</dbReference>